<dbReference type="PANTHER" id="PTHR23334:SF72">
    <property type="entry name" value="PROTEIN MABIKI"/>
    <property type="match status" value="1"/>
</dbReference>
<dbReference type="PROSITE" id="PS50217">
    <property type="entry name" value="BZIP"/>
    <property type="match status" value="1"/>
</dbReference>
<evidence type="ECO:0000313" key="3">
    <source>
        <dbReference type="EMBL" id="CAH0553127.1"/>
    </source>
</evidence>
<organism evidence="3 4">
    <name type="scientific">Brassicogethes aeneus</name>
    <name type="common">Rape pollen beetle</name>
    <name type="synonym">Meligethes aeneus</name>
    <dbReference type="NCBI Taxonomy" id="1431903"/>
    <lineage>
        <taxon>Eukaryota</taxon>
        <taxon>Metazoa</taxon>
        <taxon>Ecdysozoa</taxon>
        <taxon>Arthropoda</taxon>
        <taxon>Hexapoda</taxon>
        <taxon>Insecta</taxon>
        <taxon>Pterygota</taxon>
        <taxon>Neoptera</taxon>
        <taxon>Endopterygota</taxon>
        <taxon>Coleoptera</taxon>
        <taxon>Polyphaga</taxon>
        <taxon>Cucujiformia</taxon>
        <taxon>Nitidulidae</taxon>
        <taxon>Meligethinae</taxon>
        <taxon>Brassicogethes</taxon>
    </lineage>
</organism>
<dbReference type="InterPro" id="IPR046347">
    <property type="entry name" value="bZIP_sf"/>
</dbReference>
<dbReference type="SUPFAM" id="SSF57959">
    <property type="entry name" value="Leucine zipper domain"/>
    <property type="match status" value="1"/>
</dbReference>
<dbReference type="Pfam" id="PF07716">
    <property type="entry name" value="bZIP_2"/>
    <property type="match status" value="1"/>
</dbReference>
<dbReference type="OrthoDB" id="6624782at2759"/>
<dbReference type="InterPro" id="IPR004827">
    <property type="entry name" value="bZIP"/>
</dbReference>
<protein>
    <recommendedName>
        <fullName evidence="2">BZIP domain-containing protein</fullName>
    </recommendedName>
</protein>
<evidence type="ECO:0000256" key="1">
    <source>
        <dbReference type="SAM" id="MobiDB-lite"/>
    </source>
</evidence>
<dbReference type="GO" id="GO:0005634">
    <property type="term" value="C:nucleus"/>
    <property type="evidence" value="ECO:0007669"/>
    <property type="project" value="UniProtKB-ARBA"/>
</dbReference>
<dbReference type="GO" id="GO:0006351">
    <property type="term" value="P:DNA-templated transcription"/>
    <property type="evidence" value="ECO:0007669"/>
    <property type="project" value="InterPro"/>
</dbReference>
<gene>
    <name evidence="3" type="ORF">MELIAE_LOCUS5214</name>
</gene>
<feature type="region of interest" description="Disordered" evidence="1">
    <location>
        <begin position="280"/>
        <end position="365"/>
    </location>
</feature>
<dbReference type="InterPro" id="IPR031106">
    <property type="entry name" value="C/EBP"/>
</dbReference>
<name>A0A9P0B173_BRAAE</name>
<proteinExistence type="predicted"/>
<dbReference type="GO" id="GO:0000981">
    <property type="term" value="F:DNA-binding transcription factor activity, RNA polymerase II-specific"/>
    <property type="evidence" value="ECO:0007669"/>
    <property type="project" value="TreeGrafter"/>
</dbReference>
<dbReference type="GO" id="GO:0000978">
    <property type="term" value="F:RNA polymerase II cis-regulatory region sequence-specific DNA binding"/>
    <property type="evidence" value="ECO:0007669"/>
    <property type="project" value="TreeGrafter"/>
</dbReference>
<dbReference type="EMBL" id="OV121134">
    <property type="protein sequence ID" value="CAH0553127.1"/>
    <property type="molecule type" value="Genomic_DNA"/>
</dbReference>
<reference evidence="3" key="1">
    <citation type="submission" date="2021-12" db="EMBL/GenBank/DDBJ databases">
        <authorList>
            <person name="King R."/>
        </authorList>
    </citation>
    <scope>NUCLEOTIDE SEQUENCE</scope>
</reference>
<dbReference type="PROSITE" id="PS00036">
    <property type="entry name" value="BZIP_BASIC"/>
    <property type="match status" value="1"/>
</dbReference>
<dbReference type="SMART" id="SM00338">
    <property type="entry name" value="BRLZ"/>
    <property type="match status" value="1"/>
</dbReference>
<dbReference type="CDD" id="cd14813">
    <property type="entry name" value="bZIP_BmCbz-like"/>
    <property type="match status" value="1"/>
</dbReference>
<dbReference type="Gene3D" id="1.20.5.170">
    <property type="match status" value="1"/>
</dbReference>
<feature type="domain" description="BZIP" evidence="2">
    <location>
        <begin position="340"/>
        <end position="403"/>
    </location>
</feature>
<evidence type="ECO:0000259" key="2">
    <source>
        <dbReference type="PROSITE" id="PS50217"/>
    </source>
</evidence>
<feature type="region of interest" description="Disordered" evidence="1">
    <location>
        <begin position="167"/>
        <end position="189"/>
    </location>
</feature>
<keyword evidence="4" id="KW-1185">Reference proteome</keyword>
<dbReference type="AlphaFoldDB" id="A0A9P0B173"/>
<dbReference type="Proteomes" id="UP001154078">
    <property type="component" value="Chromosome 3"/>
</dbReference>
<accession>A0A9P0B173</accession>
<sequence length="408" mass="46849">MLMDIQPNRPQTPDLDFLHCVNPHEVNPIVGLDKINTTEYQVNWNVQMTDVPVGHGFYGPSPKKVKLEMEEFRDLSFYLPKVLPTTSTVNTIDELNTPVFENDSFDFSYLPQTKPSTFDAVKLESRDYVNNQYAYPTINSEKQAIISIISDVSNNGAMQNLDAFDTHSNSAMAPPNDNDGNVFDSDCESPPYEQLNVMESPKELEDSNSSLSTENSTPLYLNLNMKPIADNINTPDVLDTVIELGDQCNFNILDLVQSEDIITVNAEDIFPYVHETLSETQPLKRKRVKKSESDEEYIPPLKTRRRELCSDSESDYEEKFSKKPRSPTKRLSSVDSRNGGLKYRDLRDKNNEASRKSRMKRREKEREIDMECEELTNKNVKLKAQVEELEKTVSSYRENLFKIMLLKK</sequence>
<dbReference type="PANTHER" id="PTHR23334">
    <property type="entry name" value="CCAAT/ENHANCER BINDING PROTEIN"/>
    <property type="match status" value="1"/>
</dbReference>
<evidence type="ECO:0000313" key="4">
    <source>
        <dbReference type="Proteomes" id="UP001154078"/>
    </source>
</evidence>
<feature type="compositionally biased region" description="Basic and acidic residues" evidence="1">
    <location>
        <begin position="342"/>
        <end position="355"/>
    </location>
</feature>